<keyword evidence="2" id="KW-0238">DNA-binding</keyword>
<dbReference type="GO" id="GO:0006355">
    <property type="term" value="P:regulation of DNA-templated transcription"/>
    <property type="evidence" value="ECO:0007669"/>
    <property type="project" value="InterPro"/>
</dbReference>
<dbReference type="Proteomes" id="UP001155128">
    <property type="component" value="Unassembled WGS sequence"/>
</dbReference>
<evidence type="ECO:0000313" key="6">
    <source>
        <dbReference type="Proteomes" id="UP001155128"/>
    </source>
</evidence>
<feature type="domain" description="HTH crp-type" evidence="4">
    <location>
        <begin position="157"/>
        <end position="222"/>
    </location>
</feature>
<dbReference type="EMBL" id="JAMSHT010000001">
    <property type="protein sequence ID" value="MCM8558370.1"/>
    <property type="molecule type" value="Genomic_DNA"/>
</dbReference>
<dbReference type="InterPro" id="IPR014710">
    <property type="entry name" value="RmlC-like_jellyroll"/>
</dbReference>
<sequence length="256" mass="28035">MNATPASTLADDPVDLTRTNHLIGMMTDNIRDRLLVGAERLEFDAGHTLFTSGDQIAYTYFPLAPTMVSMLVDLNGDRRVEVATIGKEGAIGGVVSCGDLPAYTRCEVQVAGPALRVPMSLIEELKRESLFVRDLLCRYADALLAQVMQSVACNAFHSIEGRAARWLLTAQDRAGDELALTQETFAALLGVKRSSVNPIARALQEEGLIRYSRGIVTICNRDGLKKRACECYDRVRNHFDAVIGDEQAAWIEACEG</sequence>
<evidence type="ECO:0000313" key="5">
    <source>
        <dbReference type="EMBL" id="MCM8558370.1"/>
    </source>
</evidence>
<proteinExistence type="predicted"/>
<dbReference type="AlphaFoldDB" id="A0A9X2J3S5"/>
<keyword evidence="6" id="KW-1185">Reference proteome</keyword>
<dbReference type="GO" id="GO:0003677">
    <property type="term" value="F:DNA binding"/>
    <property type="evidence" value="ECO:0007669"/>
    <property type="project" value="UniProtKB-KW"/>
</dbReference>
<organism evidence="5 6">
    <name type="scientific">Sphingomicrobium sediminis</name>
    <dbReference type="NCBI Taxonomy" id="2950949"/>
    <lineage>
        <taxon>Bacteria</taxon>
        <taxon>Pseudomonadati</taxon>
        <taxon>Pseudomonadota</taxon>
        <taxon>Alphaproteobacteria</taxon>
        <taxon>Sphingomonadales</taxon>
        <taxon>Sphingomonadaceae</taxon>
        <taxon>Sphingomicrobium</taxon>
    </lineage>
</organism>
<dbReference type="InterPro" id="IPR036390">
    <property type="entry name" value="WH_DNA-bd_sf"/>
</dbReference>
<name>A0A9X2J3S5_9SPHN</name>
<dbReference type="InterPro" id="IPR018490">
    <property type="entry name" value="cNMP-bd_dom_sf"/>
</dbReference>
<keyword evidence="1" id="KW-0805">Transcription regulation</keyword>
<dbReference type="SUPFAM" id="SSF51206">
    <property type="entry name" value="cAMP-binding domain-like"/>
    <property type="match status" value="1"/>
</dbReference>
<comment type="caution">
    <text evidence="5">The sequence shown here is derived from an EMBL/GenBank/DDBJ whole genome shotgun (WGS) entry which is preliminary data.</text>
</comment>
<dbReference type="SUPFAM" id="SSF46785">
    <property type="entry name" value="Winged helix' DNA-binding domain"/>
    <property type="match status" value="1"/>
</dbReference>
<accession>A0A9X2J3S5</accession>
<keyword evidence="3" id="KW-0804">Transcription</keyword>
<dbReference type="InterPro" id="IPR012318">
    <property type="entry name" value="HTH_CRP"/>
</dbReference>
<protein>
    <submittedName>
        <fullName evidence="5">Crp/Fnr family transcriptional regulator</fullName>
    </submittedName>
</protein>
<gene>
    <name evidence="5" type="ORF">NDO55_11125</name>
</gene>
<dbReference type="PROSITE" id="PS51063">
    <property type="entry name" value="HTH_CRP_2"/>
    <property type="match status" value="1"/>
</dbReference>
<evidence type="ECO:0000259" key="4">
    <source>
        <dbReference type="PROSITE" id="PS51063"/>
    </source>
</evidence>
<dbReference type="Pfam" id="PF13545">
    <property type="entry name" value="HTH_Crp_2"/>
    <property type="match status" value="1"/>
</dbReference>
<evidence type="ECO:0000256" key="1">
    <source>
        <dbReference type="ARBA" id="ARBA00023015"/>
    </source>
</evidence>
<evidence type="ECO:0000256" key="3">
    <source>
        <dbReference type="ARBA" id="ARBA00023163"/>
    </source>
</evidence>
<reference evidence="5" key="1">
    <citation type="submission" date="2022-06" db="EMBL/GenBank/DDBJ databases">
        <title>Sphingomicrobium sedimins sp. nov., a marine bacterium isolated from tidal flat.</title>
        <authorList>
            <person name="Kim C.-H."/>
            <person name="Yoo Y."/>
            <person name="Kim J.-J."/>
        </authorList>
    </citation>
    <scope>NUCLEOTIDE SEQUENCE</scope>
    <source>
        <strain evidence="5">GRR-S6-50</strain>
    </source>
</reference>
<dbReference type="RefSeq" id="WP_252115213.1">
    <property type="nucleotide sequence ID" value="NZ_JAMSHT010000001.1"/>
</dbReference>
<dbReference type="Gene3D" id="2.60.120.10">
    <property type="entry name" value="Jelly Rolls"/>
    <property type="match status" value="1"/>
</dbReference>
<evidence type="ECO:0000256" key="2">
    <source>
        <dbReference type="ARBA" id="ARBA00023125"/>
    </source>
</evidence>